<dbReference type="EMBL" id="WTYV01000005">
    <property type="protein sequence ID" value="MXO72601.1"/>
    <property type="molecule type" value="Genomic_DNA"/>
</dbReference>
<evidence type="ECO:0000256" key="1">
    <source>
        <dbReference type="SAM" id="Phobius"/>
    </source>
</evidence>
<dbReference type="AlphaFoldDB" id="A0A844Z0V2"/>
<comment type="caution">
    <text evidence="2">The sequence shown here is derived from an EMBL/GenBank/DDBJ whole genome shotgun (WGS) entry which is preliminary data.</text>
</comment>
<reference evidence="2 3" key="1">
    <citation type="submission" date="2019-12" db="EMBL/GenBank/DDBJ databases">
        <title>Genomic-based taxomic classification of the family Erythrobacteraceae.</title>
        <authorList>
            <person name="Xu L."/>
        </authorList>
    </citation>
    <scope>NUCLEOTIDE SEQUENCE [LARGE SCALE GENOMIC DNA]</scope>
    <source>
        <strain evidence="2 3">M0322</strain>
    </source>
</reference>
<gene>
    <name evidence="2" type="ORF">GRI99_13295</name>
</gene>
<keyword evidence="1" id="KW-0812">Transmembrane</keyword>
<keyword evidence="1" id="KW-0472">Membrane</keyword>
<evidence type="ECO:0000313" key="2">
    <source>
        <dbReference type="EMBL" id="MXO72601.1"/>
    </source>
</evidence>
<proteinExistence type="predicted"/>
<keyword evidence="3" id="KW-1185">Reference proteome</keyword>
<accession>A0A844Z0V2</accession>
<dbReference type="PROSITE" id="PS51257">
    <property type="entry name" value="PROKAR_LIPOPROTEIN"/>
    <property type="match status" value="1"/>
</dbReference>
<name>A0A844Z0V2_9SPHN</name>
<feature type="transmembrane region" description="Helical" evidence="1">
    <location>
        <begin position="7"/>
        <end position="31"/>
    </location>
</feature>
<organism evidence="2 3">
    <name type="scientific">Alteraurantiacibacter buctensis</name>
    <dbReference type="NCBI Taxonomy" id="1503981"/>
    <lineage>
        <taxon>Bacteria</taxon>
        <taxon>Pseudomonadati</taxon>
        <taxon>Pseudomonadota</taxon>
        <taxon>Alphaproteobacteria</taxon>
        <taxon>Sphingomonadales</taxon>
        <taxon>Erythrobacteraceae</taxon>
        <taxon>Alteraurantiacibacter</taxon>
    </lineage>
</organism>
<sequence>MDLRHDLLFASDAALLGLAGAACLLLAILAWQGQVRRQRRRHLDAVGWVPWSSLSLLLFGVGLLALLVAVLGLLKS</sequence>
<protein>
    <submittedName>
        <fullName evidence="2">Uncharacterized protein</fullName>
    </submittedName>
</protein>
<feature type="transmembrane region" description="Helical" evidence="1">
    <location>
        <begin position="51"/>
        <end position="74"/>
    </location>
</feature>
<keyword evidence="1" id="KW-1133">Transmembrane helix</keyword>
<dbReference type="Proteomes" id="UP000466966">
    <property type="component" value="Unassembled WGS sequence"/>
</dbReference>
<evidence type="ECO:0000313" key="3">
    <source>
        <dbReference type="Proteomes" id="UP000466966"/>
    </source>
</evidence>